<dbReference type="Pfam" id="PF13649">
    <property type="entry name" value="Methyltransf_25"/>
    <property type="match status" value="1"/>
</dbReference>
<dbReference type="SUPFAM" id="SSF53335">
    <property type="entry name" value="S-adenosyl-L-methionine-dependent methyltransferases"/>
    <property type="match status" value="1"/>
</dbReference>
<keyword evidence="1 5" id="KW-0489">Methyltransferase</keyword>
<dbReference type="EC" id="2.1.1.-" evidence="5"/>
<dbReference type="InterPro" id="IPR029063">
    <property type="entry name" value="SAM-dependent_MTases_sf"/>
</dbReference>
<keyword evidence="6" id="KW-1185">Reference proteome</keyword>
<dbReference type="Gene3D" id="3.40.50.150">
    <property type="entry name" value="Vaccinia Virus protein VP39"/>
    <property type="match status" value="1"/>
</dbReference>
<feature type="domain" description="Methyltransferase" evidence="4">
    <location>
        <begin position="41"/>
        <end position="152"/>
    </location>
</feature>
<accession>A0ABW7QS59</accession>
<evidence type="ECO:0000313" key="6">
    <source>
        <dbReference type="Proteomes" id="UP001610818"/>
    </source>
</evidence>
<dbReference type="CDD" id="cd02440">
    <property type="entry name" value="AdoMet_MTases"/>
    <property type="match status" value="1"/>
</dbReference>
<organism evidence="5 6">
    <name type="scientific">Streptomyces longisporoflavus</name>
    <dbReference type="NCBI Taxonomy" id="28044"/>
    <lineage>
        <taxon>Bacteria</taxon>
        <taxon>Bacillati</taxon>
        <taxon>Actinomycetota</taxon>
        <taxon>Actinomycetes</taxon>
        <taxon>Kitasatosporales</taxon>
        <taxon>Streptomycetaceae</taxon>
        <taxon>Streptomyces</taxon>
    </lineage>
</organism>
<evidence type="ECO:0000256" key="2">
    <source>
        <dbReference type="ARBA" id="ARBA00022679"/>
    </source>
</evidence>
<dbReference type="RefSeq" id="WP_397713108.1">
    <property type="nucleotide sequence ID" value="NZ_JBIRGN010000003.1"/>
</dbReference>
<evidence type="ECO:0000256" key="1">
    <source>
        <dbReference type="ARBA" id="ARBA00022603"/>
    </source>
</evidence>
<dbReference type="GO" id="GO:0032259">
    <property type="term" value="P:methylation"/>
    <property type="evidence" value="ECO:0007669"/>
    <property type="project" value="UniProtKB-KW"/>
</dbReference>
<evidence type="ECO:0000313" key="5">
    <source>
        <dbReference type="EMBL" id="MFH8547175.1"/>
    </source>
</evidence>
<proteinExistence type="predicted"/>
<sequence>MPDSYADLSRYYDLVMTSGYYDYDAYARALLARLGDSTDLLELGVGTGLVCDRLLELSPAQLRITGIDHTAGMLELARGRLGDRARLLCEDVLEMSLSPAPPSTSFDAAYSVGGVWFIIQDQGEAWLSSHLMDEEDNARGLANVAASLKPGGSLLLAVQGPHRPYERALPGGLLYAQQVEVDEEGQGTKDYFIKRQETLLAHQRLRFRLIPRRRADQLLQRCGFTLRESDEVLWRYVRQ</sequence>
<comment type="caution">
    <text evidence="5">The sequence shown here is derived from an EMBL/GenBank/DDBJ whole genome shotgun (WGS) entry which is preliminary data.</text>
</comment>
<gene>
    <name evidence="5" type="ORF">ACH4F9_19425</name>
</gene>
<keyword evidence="2 5" id="KW-0808">Transferase</keyword>
<dbReference type="GO" id="GO:0008168">
    <property type="term" value="F:methyltransferase activity"/>
    <property type="evidence" value="ECO:0007669"/>
    <property type="project" value="UniProtKB-KW"/>
</dbReference>
<evidence type="ECO:0000256" key="3">
    <source>
        <dbReference type="ARBA" id="ARBA00022691"/>
    </source>
</evidence>
<dbReference type="PANTHER" id="PTHR43464:SF19">
    <property type="entry name" value="UBIQUINONE BIOSYNTHESIS O-METHYLTRANSFERASE, MITOCHONDRIAL"/>
    <property type="match status" value="1"/>
</dbReference>
<reference evidence="5 6" key="1">
    <citation type="submission" date="2024-10" db="EMBL/GenBank/DDBJ databases">
        <title>The Natural Products Discovery Center: Release of the First 8490 Sequenced Strains for Exploring Actinobacteria Biosynthetic Diversity.</title>
        <authorList>
            <person name="Kalkreuter E."/>
            <person name="Kautsar S.A."/>
            <person name="Yang D."/>
            <person name="Bader C.D."/>
            <person name="Teijaro C.N."/>
            <person name="Fluegel L."/>
            <person name="Davis C.M."/>
            <person name="Simpson J.R."/>
            <person name="Lauterbach L."/>
            <person name="Steele A.D."/>
            <person name="Gui C."/>
            <person name="Meng S."/>
            <person name="Li G."/>
            <person name="Viehrig K."/>
            <person name="Ye F."/>
            <person name="Su P."/>
            <person name="Kiefer A.F."/>
            <person name="Nichols A."/>
            <person name="Cepeda A.J."/>
            <person name="Yan W."/>
            <person name="Fan B."/>
            <person name="Jiang Y."/>
            <person name="Adhikari A."/>
            <person name="Zheng C.-J."/>
            <person name="Schuster L."/>
            <person name="Cowan T.M."/>
            <person name="Smanski M.J."/>
            <person name="Chevrette M.G."/>
            <person name="De Carvalho L.P.S."/>
            <person name="Shen B."/>
        </authorList>
    </citation>
    <scope>NUCLEOTIDE SEQUENCE [LARGE SCALE GENOMIC DNA]</scope>
    <source>
        <strain evidence="5 6">NPDC017990</strain>
    </source>
</reference>
<dbReference type="EMBL" id="JBIRGQ010000003">
    <property type="protein sequence ID" value="MFH8547175.1"/>
    <property type="molecule type" value="Genomic_DNA"/>
</dbReference>
<name>A0ABW7QS59_9ACTN</name>
<protein>
    <submittedName>
        <fullName evidence="5">Class I SAM-dependent methyltransferase</fullName>
        <ecNumber evidence="5">2.1.1.-</ecNumber>
    </submittedName>
</protein>
<dbReference type="Proteomes" id="UP001610818">
    <property type="component" value="Unassembled WGS sequence"/>
</dbReference>
<evidence type="ECO:0000259" key="4">
    <source>
        <dbReference type="Pfam" id="PF13649"/>
    </source>
</evidence>
<keyword evidence="3" id="KW-0949">S-adenosyl-L-methionine</keyword>
<dbReference type="PANTHER" id="PTHR43464">
    <property type="entry name" value="METHYLTRANSFERASE"/>
    <property type="match status" value="1"/>
</dbReference>
<dbReference type="InterPro" id="IPR041698">
    <property type="entry name" value="Methyltransf_25"/>
</dbReference>